<proteinExistence type="predicted"/>
<evidence type="ECO:0000313" key="2">
    <source>
        <dbReference type="Proteomes" id="UP000007015"/>
    </source>
</evidence>
<dbReference type="Proteomes" id="UP000007015">
    <property type="component" value="Chromosome 10"/>
</dbReference>
<evidence type="ECO:0000313" key="1">
    <source>
        <dbReference type="EMBL" id="EEC66822.1"/>
    </source>
</evidence>
<dbReference type="EMBL" id="CM000135">
    <property type="protein sequence ID" value="EEC66822.1"/>
    <property type="molecule type" value="Genomic_DNA"/>
</dbReference>
<protein>
    <submittedName>
        <fullName evidence="1">Uncharacterized protein</fullName>
    </submittedName>
</protein>
<accession>B8BGH0</accession>
<gene>
    <name evidence="1" type="ORF">OsI_33245</name>
</gene>
<dbReference type="HOGENOM" id="CLU_1392220_0_0_1"/>
<keyword evidence="2" id="KW-1185">Reference proteome</keyword>
<sequence length="196" mass="20873">MVAAVHGRRRPAWWRWCTIGGGRHDGIGGSGVMASGGGLVMGAKEATVAPGGGRGGAVLGDNGGGVPQIRATWLDLEGGRRRWMQLLEAAAKDMATASGRFVGCFGGEGRRRNGCFGGGGGLWRRRLASAAGDSGSGYGGWLAAIMTVRRWRCRRMRQRLATSCRRSPATASRGREGVGCEVWMATGIQQQRLRWW</sequence>
<reference evidence="1 2" key="1">
    <citation type="journal article" date="2005" name="PLoS Biol.">
        <title>The genomes of Oryza sativa: a history of duplications.</title>
        <authorList>
            <person name="Yu J."/>
            <person name="Wang J."/>
            <person name="Lin W."/>
            <person name="Li S."/>
            <person name="Li H."/>
            <person name="Zhou J."/>
            <person name="Ni P."/>
            <person name="Dong W."/>
            <person name="Hu S."/>
            <person name="Zeng C."/>
            <person name="Zhang J."/>
            <person name="Zhang Y."/>
            <person name="Li R."/>
            <person name="Xu Z."/>
            <person name="Li S."/>
            <person name="Li X."/>
            <person name="Zheng H."/>
            <person name="Cong L."/>
            <person name="Lin L."/>
            <person name="Yin J."/>
            <person name="Geng J."/>
            <person name="Li G."/>
            <person name="Shi J."/>
            <person name="Liu J."/>
            <person name="Lv H."/>
            <person name="Li J."/>
            <person name="Wang J."/>
            <person name="Deng Y."/>
            <person name="Ran L."/>
            <person name="Shi X."/>
            <person name="Wang X."/>
            <person name="Wu Q."/>
            <person name="Li C."/>
            <person name="Ren X."/>
            <person name="Wang J."/>
            <person name="Wang X."/>
            <person name="Li D."/>
            <person name="Liu D."/>
            <person name="Zhang X."/>
            <person name="Ji Z."/>
            <person name="Zhao W."/>
            <person name="Sun Y."/>
            <person name="Zhang Z."/>
            <person name="Bao J."/>
            <person name="Han Y."/>
            <person name="Dong L."/>
            <person name="Ji J."/>
            <person name="Chen P."/>
            <person name="Wu S."/>
            <person name="Liu J."/>
            <person name="Xiao Y."/>
            <person name="Bu D."/>
            <person name="Tan J."/>
            <person name="Yang L."/>
            <person name="Ye C."/>
            <person name="Zhang J."/>
            <person name="Xu J."/>
            <person name="Zhou Y."/>
            <person name="Yu Y."/>
            <person name="Zhang B."/>
            <person name="Zhuang S."/>
            <person name="Wei H."/>
            <person name="Liu B."/>
            <person name="Lei M."/>
            <person name="Yu H."/>
            <person name="Li Y."/>
            <person name="Xu H."/>
            <person name="Wei S."/>
            <person name="He X."/>
            <person name="Fang L."/>
            <person name="Zhang Z."/>
            <person name="Zhang Y."/>
            <person name="Huang X."/>
            <person name="Su Z."/>
            <person name="Tong W."/>
            <person name="Li J."/>
            <person name="Tong Z."/>
            <person name="Li S."/>
            <person name="Ye J."/>
            <person name="Wang L."/>
            <person name="Fang L."/>
            <person name="Lei T."/>
            <person name="Chen C."/>
            <person name="Chen H."/>
            <person name="Xu Z."/>
            <person name="Li H."/>
            <person name="Huang H."/>
            <person name="Zhang F."/>
            <person name="Xu H."/>
            <person name="Li N."/>
            <person name="Zhao C."/>
            <person name="Li S."/>
            <person name="Dong L."/>
            <person name="Huang Y."/>
            <person name="Li L."/>
            <person name="Xi Y."/>
            <person name="Qi Q."/>
            <person name="Li W."/>
            <person name="Zhang B."/>
            <person name="Hu W."/>
            <person name="Zhang Y."/>
            <person name="Tian X."/>
            <person name="Jiao Y."/>
            <person name="Liang X."/>
            <person name="Jin J."/>
            <person name="Gao L."/>
            <person name="Zheng W."/>
            <person name="Hao B."/>
            <person name="Liu S."/>
            <person name="Wang W."/>
            <person name="Yuan L."/>
            <person name="Cao M."/>
            <person name="McDermott J."/>
            <person name="Samudrala R."/>
            <person name="Wang J."/>
            <person name="Wong G.K."/>
            <person name="Yang H."/>
        </authorList>
    </citation>
    <scope>NUCLEOTIDE SEQUENCE [LARGE SCALE GENOMIC DNA]</scope>
    <source>
        <strain evidence="2">cv. 93-11</strain>
    </source>
</reference>
<dbReference type="Gramene" id="BGIOSGA032066-TA">
    <property type="protein sequence ID" value="BGIOSGA032066-PA"/>
    <property type="gene ID" value="BGIOSGA032066"/>
</dbReference>
<name>B8BGH0_ORYSI</name>
<dbReference type="AlphaFoldDB" id="B8BGH0"/>
<organism evidence="1 2">
    <name type="scientific">Oryza sativa subsp. indica</name>
    <name type="common">Rice</name>
    <dbReference type="NCBI Taxonomy" id="39946"/>
    <lineage>
        <taxon>Eukaryota</taxon>
        <taxon>Viridiplantae</taxon>
        <taxon>Streptophyta</taxon>
        <taxon>Embryophyta</taxon>
        <taxon>Tracheophyta</taxon>
        <taxon>Spermatophyta</taxon>
        <taxon>Magnoliopsida</taxon>
        <taxon>Liliopsida</taxon>
        <taxon>Poales</taxon>
        <taxon>Poaceae</taxon>
        <taxon>BOP clade</taxon>
        <taxon>Oryzoideae</taxon>
        <taxon>Oryzeae</taxon>
        <taxon>Oryzinae</taxon>
        <taxon>Oryza</taxon>
        <taxon>Oryza sativa</taxon>
    </lineage>
</organism>